<dbReference type="NCBIfam" id="TIGR01430">
    <property type="entry name" value="aden_deam"/>
    <property type="match status" value="1"/>
</dbReference>
<feature type="binding site" evidence="5">
    <location>
        <position position="278"/>
    </location>
    <ligand>
        <name>substrate</name>
    </ligand>
</feature>
<dbReference type="PANTHER" id="PTHR43114">
    <property type="entry name" value="ADENINE DEAMINASE"/>
    <property type="match status" value="1"/>
</dbReference>
<evidence type="ECO:0000256" key="3">
    <source>
        <dbReference type="ARBA" id="ARBA00022833"/>
    </source>
</evidence>
<keyword evidence="3 5" id="KW-0862">Zinc</keyword>
<evidence type="ECO:0000313" key="7">
    <source>
        <dbReference type="EMBL" id="NOH70930.1"/>
    </source>
</evidence>
<feature type="binding site" evidence="5">
    <location>
        <position position="16"/>
    </location>
    <ligand>
        <name>Zn(2+)</name>
        <dbReference type="ChEBI" id="CHEBI:29105"/>
        <note>catalytic</note>
    </ligand>
</feature>
<dbReference type="FunFam" id="3.20.20.140:FF:000039">
    <property type="entry name" value="Adenine deaminase"/>
    <property type="match status" value="1"/>
</dbReference>
<reference evidence="7 8" key="1">
    <citation type="submission" date="2019-09" db="EMBL/GenBank/DDBJ databases">
        <title>Draft genome sequencing and comparative genomics of hatchery-associated Vibrios.</title>
        <authorList>
            <person name="Kehlet-Delgado H."/>
            <person name="Mueller R.S."/>
        </authorList>
    </citation>
    <scope>NUCLEOTIDE SEQUENCE [LARGE SCALE GENOMIC DNA]</scope>
    <source>
        <strain evidence="7 8">99-46-Y</strain>
    </source>
</reference>
<keyword evidence="2 5" id="KW-0378">Hydrolase</keyword>
<dbReference type="GO" id="GO:0006146">
    <property type="term" value="P:adenine catabolic process"/>
    <property type="evidence" value="ECO:0007669"/>
    <property type="project" value="UniProtKB-UniRule"/>
</dbReference>
<dbReference type="GO" id="GO:0000034">
    <property type="term" value="F:adenine deaminase activity"/>
    <property type="evidence" value="ECO:0007669"/>
    <property type="project" value="UniProtKB-UniRule"/>
</dbReference>
<dbReference type="EMBL" id="VTXC01000012">
    <property type="protein sequence ID" value="NOH70930.1"/>
    <property type="molecule type" value="Genomic_DNA"/>
</dbReference>
<dbReference type="Pfam" id="PF00962">
    <property type="entry name" value="A_deaminase"/>
    <property type="match status" value="1"/>
</dbReference>
<dbReference type="CDD" id="cd01320">
    <property type="entry name" value="ADA"/>
    <property type="match status" value="1"/>
</dbReference>
<comment type="function">
    <text evidence="5">Catalyzes the hydrolytic deamination of adenine to hypoxanthine. Plays an important role in the purine salvage pathway and in nitrogen catabolism.</text>
</comment>
<feature type="domain" description="Adenosine deaminase" evidence="6">
    <location>
        <begin position="11"/>
        <end position="327"/>
    </location>
</feature>
<dbReference type="InterPro" id="IPR001365">
    <property type="entry name" value="A_deaminase_dom"/>
</dbReference>
<comment type="caution">
    <text evidence="7">The sequence shown here is derived from an EMBL/GenBank/DDBJ whole genome shotgun (WGS) entry which is preliminary data.</text>
</comment>
<dbReference type="PANTHER" id="PTHR43114:SF6">
    <property type="entry name" value="ADENINE DEAMINASE"/>
    <property type="match status" value="1"/>
</dbReference>
<comment type="cofactor">
    <cofactor evidence="5">
        <name>Zn(2+)</name>
        <dbReference type="ChEBI" id="CHEBI:29105"/>
    </cofactor>
    <text evidence="5">Binds 1 zinc ion per subunit.</text>
</comment>
<gene>
    <name evidence="7" type="ORF">F0225_06195</name>
</gene>
<dbReference type="AlphaFoldDB" id="A0A7Y3ZXI4"/>
<dbReference type="Gene3D" id="3.20.20.140">
    <property type="entry name" value="Metal-dependent hydrolases"/>
    <property type="match status" value="1"/>
</dbReference>
<dbReference type="GO" id="GO:0009117">
    <property type="term" value="P:nucleotide metabolic process"/>
    <property type="evidence" value="ECO:0007669"/>
    <property type="project" value="UniProtKB-KW"/>
</dbReference>
<sequence length="337" mass="38419">MDQNTFIRQLPKVELHMHIEGSLEPEMMFELAKRNKIPLPFKTPQDVKAAYQFTNLQSFLDIYYQGANVLIHEQDFYDLTWAYLCHCQQDNVIHTEIFFDPQTHTERGISFNTVINGIYRALEDGKEKMGISSRIIMCFLRHLDQKSAFLTLEQAMAHKDKIVAVGLDSSEVGHPPEKFTQVFTKAIEAGFLTVAHAGEEGSVDNIYNSIELLQTSRIDHGVRCSDDSHLVSLLAESRMPLTVCPLSNVKLKVFEDMKLHNVVDLLKKKLCVTINSDDPAYFGGYMTDNFLAVAQNHSLTDKELVQFTQNAIEASFTSNNEKHHMQRILDQFSSRSI</sequence>
<accession>A0A7Y3ZXI4</accession>
<feature type="binding site" evidence="5">
    <location>
        <position position="196"/>
    </location>
    <ligand>
        <name>Zn(2+)</name>
        <dbReference type="ChEBI" id="CHEBI:29105"/>
        <note>catalytic</note>
    </ligand>
</feature>
<evidence type="ECO:0000256" key="1">
    <source>
        <dbReference type="ARBA" id="ARBA00022723"/>
    </source>
</evidence>
<dbReference type="NCBIfam" id="NF006850">
    <property type="entry name" value="PRK09358.1-6"/>
    <property type="match status" value="1"/>
</dbReference>
<feature type="site" description="Important for catalytic activity" evidence="5">
    <location>
        <position position="220"/>
    </location>
</feature>
<dbReference type="SUPFAM" id="SSF51556">
    <property type="entry name" value="Metallo-dependent hydrolases"/>
    <property type="match status" value="1"/>
</dbReference>
<protein>
    <recommendedName>
        <fullName evidence="5">Adenine deaminase</fullName>
        <shortName evidence="5">ADE</shortName>
        <ecNumber evidence="5">3.5.4.2</ecNumber>
    </recommendedName>
    <alternativeName>
        <fullName evidence="5">Adenine aminohydrolase</fullName>
        <shortName evidence="5">AAH</shortName>
    </alternativeName>
</protein>
<dbReference type="Proteomes" id="UP000565719">
    <property type="component" value="Unassembled WGS sequence"/>
</dbReference>
<comment type="catalytic activity">
    <reaction evidence="5">
        <text>adenine + H2O + H(+) = hypoxanthine + NH4(+)</text>
        <dbReference type="Rhea" id="RHEA:23688"/>
        <dbReference type="ChEBI" id="CHEBI:15377"/>
        <dbReference type="ChEBI" id="CHEBI:15378"/>
        <dbReference type="ChEBI" id="CHEBI:16708"/>
        <dbReference type="ChEBI" id="CHEBI:17368"/>
        <dbReference type="ChEBI" id="CHEBI:28938"/>
        <dbReference type="EC" id="3.5.4.2"/>
    </reaction>
</comment>
<feature type="binding site" evidence="5">
    <location>
        <position position="277"/>
    </location>
    <ligand>
        <name>Zn(2+)</name>
        <dbReference type="ChEBI" id="CHEBI:29105"/>
        <note>catalytic</note>
    </ligand>
</feature>
<dbReference type="InterPro" id="IPR006330">
    <property type="entry name" value="Ado/ade_deaminase"/>
</dbReference>
<keyword evidence="1 5" id="KW-0479">Metal-binding</keyword>
<dbReference type="InterPro" id="IPR032466">
    <property type="entry name" value="Metal_Hydrolase"/>
</dbReference>
<organism evidence="7 8">
    <name type="scientific">Vibrio pectenicida</name>
    <dbReference type="NCBI Taxonomy" id="62763"/>
    <lineage>
        <taxon>Bacteria</taxon>
        <taxon>Pseudomonadati</taxon>
        <taxon>Pseudomonadota</taxon>
        <taxon>Gammaproteobacteria</taxon>
        <taxon>Vibrionales</taxon>
        <taxon>Vibrionaceae</taxon>
        <taxon>Vibrio</taxon>
    </lineage>
</organism>
<evidence type="ECO:0000313" key="8">
    <source>
        <dbReference type="Proteomes" id="UP000565719"/>
    </source>
</evidence>
<dbReference type="InterPro" id="IPR028892">
    <property type="entry name" value="ADE"/>
</dbReference>
<dbReference type="RefSeq" id="WP_171360351.1">
    <property type="nucleotide sequence ID" value="NZ_VTXC01000012.1"/>
</dbReference>
<proteinExistence type="inferred from homology"/>
<dbReference type="GO" id="GO:0005829">
    <property type="term" value="C:cytosol"/>
    <property type="evidence" value="ECO:0007669"/>
    <property type="project" value="TreeGrafter"/>
</dbReference>
<dbReference type="EC" id="3.5.4.2" evidence="5"/>
<evidence type="ECO:0000256" key="4">
    <source>
        <dbReference type="ARBA" id="ARBA00023080"/>
    </source>
</evidence>
<feature type="binding site" evidence="5">
    <location>
        <position position="18"/>
    </location>
    <ligand>
        <name>Zn(2+)</name>
        <dbReference type="ChEBI" id="CHEBI:29105"/>
        <note>catalytic</note>
    </ligand>
</feature>
<feature type="active site" description="Proton donor" evidence="5">
    <location>
        <position position="199"/>
    </location>
</feature>
<evidence type="ECO:0000256" key="2">
    <source>
        <dbReference type="ARBA" id="ARBA00022801"/>
    </source>
</evidence>
<keyword evidence="4 5" id="KW-0546">Nucleotide metabolism</keyword>
<dbReference type="HAMAP" id="MF_01962">
    <property type="entry name" value="Adenine_deaminase"/>
    <property type="match status" value="1"/>
</dbReference>
<name>A0A7Y3ZXI4_9VIBR</name>
<dbReference type="GO" id="GO:0008270">
    <property type="term" value="F:zinc ion binding"/>
    <property type="evidence" value="ECO:0007669"/>
    <property type="project" value="UniProtKB-UniRule"/>
</dbReference>
<evidence type="ECO:0000256" key="5">
    <source>
        <dbReference type="HAMAP-Rule" id="MF_01962"/>
    </source>
</evidence>
<dbReference type="GO" id="GO:0043103">
    <property type="term" value="P:hypoxanthine salvage"/>
    <property type="evidence" value="ECO:0007669"/>
    <property type="project" value="UniProtKB-UniRule"/>
</dbReference>
<evidence type="ECO:0000259" key="6">
    <source>
        <dbReference type="Pfam" id="PF00962"/>
    </source>
</evidence>
<comment type="similarity">
    <text evidence="5">Belongs to the metallo-dependent hydrolases superfamily. Adenosine and AMP deaminases family. Adenine deaminase type 2 subfamily.</text>
</comment>